<comment type="caution">
    <text evidence="1">The sequence shown here is derived from an EMBL/GenBank/DDBJ whole genome shotgun (WGS) entry which is preliminary data.</text>
</comment>
<protein>
    <submittedName>
        <fullName evidence="1">Uncharacterized protein</fullName>
    </submittedName>
</protein>
<proteinExistence type="predicted"/>
<reference evidence="1 2" key="1">
    <citation type="submission" date="2020-08" db="EMBL/GenBank/DDBJ databases">
        <title>Genome public.</title>
        <authorList>
            <person name="Liu C."/>
            <person name="Sun Q."/>
        </authorList>
    </citation>
    <scope>NUCLEOTIDE SEQUENCE [LARGE SCALE GENOMIC DNA]</scope>
    <source>
        <strain evidence="1 2">NSJ-79</strain>
    </source>
</reference>
<organism evidence="1 2">
    <name type="scientific">Parabacteroides hominis</name>
    <dbReference type="NCBI Taxonomy" id="2763057"/>
    <lineage>
        <taxon>Bacteria</taxon>
        <taxon>Pseudomonadati</taxon>
        <taxon>Bacteroidota</taxon>
        <taxon>Bacteroidia</taxon>
        <taxon>Bacteroidales</taxon>
        <taxon>Tannerellaceae</taxon>
        <taxon>Parabacteroides</taxon>
    </lineage>
</organism>
<dbReference type="Proteomes" id="UP000651475">
    <property type="component" value="Unassembled WGS sequence"/>
</dbReference>
<gene>
    <name evidence="1" type="ORF">H8S65_10910</name>
</gene>
<dbReference type="EMBL" id="JACOOJ010000017">
    <property type="protein sequence ID" value="MBC5633273.1"/>
    <property type="molecule type" value="Genomic_DNA"/>
</dbReference>
<dbReference type="RefSeq" id="WP_186930010.1">
    <property type="nucleotide sequence ID" value="NZ_JACOOJ010000017.1"/>
</dbReference>
<accession>A0ABR7DR37</accession>
<sequence length="162" mass="18971">MEKQIMKYSKEVTETHRLSCQHKDCLQLISDCFTQEGGKGNLFCQNETCINLDKIEKKQHKNSPQATMDITIGIEASSKKMLLVELRFNYKNPKNIGKQEILDKIVHSKDLLSDCAVHPEYIFIFKENVKNQARSHFNRLFIGKKTPCIIMTEDEFHHYFFL</sequence>
<keyword evidence="2" id="KW-1185">Reference proteome</keyword>
<evidence type="ECO:0000313" key="2">
    <source>
        <dbReference type="Proteomes" id="UP000651475"/>
    </source>
</evidence>
<name>A0ABR7DR37_9BACT</name>
<evidence type="ECO:0000313" key="1">
    <source>
        <dbReference type="EMBL" id="MBC5633273.1"/>
    </source>
</evidence>